<dbReference type="SMART" id="SM00248">
    <property type="entry name" value="ANK"/>
    <property type="match status" value="4"/>
</dbReference>
<dbReference type="OMA" id="DARTANC"/>
<dbReference type="STRING" id="660122.C7ZRD3"/>
<dbReference type="InterPro" id="IPR002110">
    <property type="entry name" value="Ankyrin_rpt"/>
</dbReference>
<dbReference type="HOGENOM" id="CLU_1492539_0_0_1"/>
<dbReference type="PROSITE" id="PS50088">
    <property type="entry name" value="ANK_REPEAT"/>
    <property type="match status" value="3"/>
</dbReference>
<accession>C7ZRD3</accession>
<protein>
    <submittedName>
        <fullName evidence="4">Uncharacterized protein</fullName>
    </submittedName>
</protein>
<sequence>DALRKLLTNRANINARDIRGQTPLHYTCRHSDAQVMQSLLREGAAINIQDIDRIAPIHHAAIHGHRPAIQSLIKAGTDVNLVDALGNTPLFWATYKGHSDLVKDLRKDSNIRLRDHNGRTPLHIAAIAEVDGPRREKVVALLLDIDAAKEEKDKFNAAKDRFGRHREVIALLLNKGADLEA</sequence>
<dbReference type="RefSeq" id="XP_003039138.1">
    <property type="nucleotide sequence ID" value="XM_003039092.1"/>
</dbReference>
<dbReference type="Pfam" id="PF12796">
    <property type="entry name" value="Ank_2"/>
    <property type="match status" value="1"/>
</dbReference>
<keyword evidence="5" id="KW-1185">Reference proteome</keyword>
<organism evidence="4 5">
    <name type="scientific">Fusarium vanettenii (strain ATCC MYA-4622 / CBS 123669 / FGSC 9596 / NRRL 45880 / 77-13-4)</name>
    <name type="common">Fusarium solani subsp. pisi</name>
    <dbReference type="NCBI Taxonomy" id="660122"/>
    <lineage>
        <taxon>Eukaryota</taxon>
        <taxon>Fungi</taxon>
        <taxon>Dikarya</taxon>
        <taxon>Ascomycota</taxon>
        <taxon>Pezizomycotina</taxon>
        <taxon>Sordariomycetes</taxon>
        <taxon>Hypocreomycetidae</taxon>
        <taxon>Hypocreales</taxon>
        <taxon>Nectriaceae</taxon>
        <taxon>Fusarium</taxon>
        <taxon>Fusarium solani species complex</taxon>
        <taxon>Fusarium vanettenii</taxon>
    </lineage>
</organism>
<dbReference type="GeneID" id="9666661"/>
<dbReference type="PANTHER" id="PTHR24171:SF9">
    <property type="entry name" value="ANKYRIN REPEAT DOMAIN-CONTAINING PROTEIN 39"/>
    <property type="match status" value="1"/>
</dbReference>
<keyword evidence="2 3" id="KW-0040">ANK repeat</keyword>
<keyword evidence="1" id="KW-0677">Repeat</keyword>
<evidence type="ECO:0000256" key="2">
    <source>
        <dbReference type="ARBA" id="ARBA00023043"/>
    </source>
</evidence>
<dbReference type="Gene3D" id="1.25.40.20">
    <property type="entry name" value="Ankyrin repeat-containing domain"/>
    <property type="match status" value="2"/>
</dbReference>
<reference evidence="4 5" key="1">
    <citation type="journal article" date="2009" name="PLoS Genet.">
        <title>The genome of Nectria haematococca: contribution of supernumerary chromosomes to gene expansion.</title>
        <authorList>
            <person name="Coleman J.J."/>
            <person name="Rounsley S.D."/>
            <person name="Rodriguez-Carres M."/>
            <person name="Kuo A."/>
            <person name="Wasmann C.C."/>
            <person name="Grimwood J."/>
            <person name="Schmutz J."/>
            <person name="Taga M."/>
            <person name="White G.J."/>
            <person name="Zhou S."/>
            <person name="Schwartz D.C."/>
            <person name="Freitag M."/>
            <person name="Ma L.J."/>
            <person name="Danchin E.G."/>
            <person name="Henrissat B."/>
            <person name="Coutinho P.M."/>
            <person name="Nelson D.R."/>
            <person name="Straney D."/>
            <person name="Napoli C.A."/>
            <person name="Barker B.M."/>
            <person name="Gribskov M."/>
            <person name="Rep M."/>
            <person name="Kroken S."/>
            <person name="Molnar I."/>
            <person name="Rensing C."/>
            <person name="Kennell J.C."/>
            <person name="Zamora J."/>
            <person name="Farman M.L."/>
            <person name="Selker E.U."/>
            <person name="Salamov A."/>
            <person name="Shapiro H."/>
            <person name="Pangilinan J."/>
            <person name="Lindquist E."/>
            <person name="Lamers C."/>
            <person name="Grigoriev I.V."/>
            <person name="Geiser D.M."/>
            <person name="Covert S.F."/>
            <person name="Temporini E."/>
            <person name="Vanetten H.D."/>
        </authorList>
    </citation>
    <scope>NUCLEOTIDE SEQUENCE [LARGE SCALE GENOMIC DNA]</scope>
    <source>
        <strain evidence="5">ATCC MYA-4622 / CBS 123669 / FGSC 9596 / NRRL 45880 / 77-13-4</strain>
    </source>
</reference>
<dbReference type="Proteomes" id="UP000005206">
    <property type="component" value="Unassembled WGS sequence"/>
</dbReference>
<dbReference type="InParanoid" id="C7ZRD3"/>
<evidence type="ECO:0000256" key="3">
    <source>
        <dbReference type="PROSITE-ProRule" id="PRU00023"/>
    </source>
</evidence>
<dbReference type="InterPro" id="IPR036770">
    <property type="entry name" value="Ankyrin_rpt-contain_sf"/>
</dbReference>
<dbReference type="PROSITE" id="PS50297">
    <property type="entry name" value="ANK_REP_REGION"/>
    <property type="match status" value="2"/>
</dbReference>
<dbReference type="OrthoDB" id="20872at2759"/>
<name>C7ZRD3_FUSV7</name>
<dbReference type="SUPFAM" id="SSF48403">
    <property type="entry name" value="Ankyrin repeat"/>
    <property type="match status" value="1"/>
</dbReference>
<feature type="non-terminal residue" evidence="4">
    <location>
        <position position="1"/>
    </location>
</feature>
<dbReference type="AlphaFoldDB" id="C7ZRD3"/>
<dbReference type="eggNOG" id="KOG0509">
    <property type="taxonomic scope" value="Eukaryota"/>
</dbReference>
<feature type="repeat" description="ANK" evidence="3">
    <location>
        <begin position="117"/>
        <end position="154"/>
    </location>
</feature>
<evidence type="ECO:0000313" key="5">
    <source>
        <dbReference type="Proteomes" id="UP000005206"/>
    </source>
</evidence>
<dbReference type="Pfam" id="PF13857">
    <property type="entry name" value="Ank_5"/>
    <property type="match status" value="1"/>
</dbReference>
<dbReference type="PANTHER" id="PTHR24171">
    <property type="entry name" value="ANKYRIN REPEAT DOMAIN-CONTAINING PROTEIN 39-RELATED"/>
    <property type="match status" value="1"/>
</dbReference>
<evidence type="ECO:0000256" key="1">
    <source>
        <dbReference type="ARBA" id="ARBA00022737"/>
    </source>
</evidence>
<evidence type="ECO:0000313" key="4">
    <source>
        <dbReference type="EMBL" id="EEU33425.1"/>
    </source>
</evidence>
<feature type="repeat" description="ANK" evidence="3">
    <location>
        <begin position="19"/>
        <end position="51"/>
    </location>
</feature>
<gene>
    <name evidence="4" type="ORF">NECHADRAFT_56710</name>
</gene>
<dbReference type="KEGG" id="nhe:NECHADRAFT_56710"/>
<dbReference type="PRINTS" id="PR01415">
    <property type="entry name" value="ANKYRIN"/>
</dbReference>
<dbReference type="VEuPathDB" id="FungiDB:NECHADRAFT_56710"/>
<proteinExistence type="predicted"/>
<dbReference type="EMBL" id="GG699062">
    <property type="protein sequence ID" value="EEU33425.1"/>
    <property type="molecule type" value="Genomic_DNA"/>
</dbReference>
<feature type="repeat" description="ANK" evidence="3">
    <location>
        <begin position="52"/>
        <end position="84"/>
    </location>
</feature>